<evidence type="ECO:0000313" key="1">
    <source>
        <dbReference type="EMBL" id="VFU64101.1"/>
    </source>
</evidence>
<proteinExistence type="predicted"/>
<name>A0A6N2NAL8_SALVM</name>
<accession>A0A6N2NAL8</accession>
<gene>
    <name evidence="1" type="ORF">SVIM_LOCUS490740</name>
</gene>
<dbReference type="AlphaFoldDB" id="A0A6N2NAL8"/>
<dbReference type="EMBL" id="CAADRP010002251">
    <property type="protein sequence ID" value="VFU64101.1"/>
    <property type="molecule type" value="Genomic_DNA"/>
</dbReference>
<protein>
    <submittedName>
        <fullName evidence="1">Uncharacterized protein</fullName>
    </submittedName>
</protein>
<reference evidence="1" key="1">
    <citation type="submission" date="2019-03" db="EMBL/GenBank/DDBJ databases">
        <authorList>
            <person name="Mank J."/>
            <person name="Almeida P."/>
        </authorList>
    </citation>
    <scope>NUCLEOTIDE SEQUENCE</scope>
    <source>
        <strain evidence="1">78183</strain>
    </source>
</reference>
<organism evidence="1">
    <name type="scientific">Salix viminalis</name>
    <name type="common">Common osier</name>
    <name type="synonym">Basket willow</name>
    <dbReference type="NCBI Taxonomy" id="40686"/>
    <lineage>
        <taxon>Eukaryota</taxon>
        <taxon>Viridiplantae</taxon>
        <taxon>Streptophyta</taxon>
        <taxon>Embryophyta</taxon>
        <taxon>Tracheophyta</taxon>
        <taxon>Spermatophyta</taxon>
        <taxon>Magnoliopsida</taxon>
        <taxon>eudicotyledons</taxon>
        <taxon>Gunneridae</taxon>
        <taxon>Pentapetalae</taxon>
        <taxon>rosids</taxon>
        <taxon>fabids</taxon>
        <taxon>Malpighiales</taxon>
        <taxon>Salicaceae</taxon>
        <taxon>Saliceae</taxon>
        <taxon>Salix</taxon>
    </lineage>
</organism>
<sequence>MNNEYYDNRLGGPEQKTALKMVVAKISALDDRGPTPEYLVRSSDFIAHFTLFIHFPSQNDPVSDSKALLLHKRQPISSDDWLWILALSPSRNLKIPNFPNSISCIKSY</sequence>